<dbReference type="SUPFAM" id="SSF53448">
    <property type="entry name" value="Nucleotide-diphospho-sugar transferases"/>
    <property type="match status" value="1"/>
</dbReference>
<keyword evidence="7" id="KW-0460">Magnesium</keyword>
<evidence type="ECO:0000256" key="7">
    <source>
        <dbReference type="ARBA" id="ARBA00022842"/>
    </source>
</evidence>
<keyword evidence="6" id="KW-0479">Metal-binding</keyword>
<dbReference type="GO" id="GO:0008879">
    <property type="term" value="F:glucose-1-phosphate thymidylyltransferase activity"/>
    <property type="evidence" value="ECO:0007669"/>
    <property type="project" value="UniProtKB-EC"/>
</dbReference>
<keyword evidence="4 10" id="KW-0808">Transferase</keyword>
<evidence type="ECO:0000259" key="9">
    <source>
        <dbReference type="Pfam" id="PF00483"/>
    </source>
</evidence>
<dbReference type="InterPro" id="IPR005835">
    <property type="entry name" value="NTP_transferase_dom"/>
</dbReference>
<dbReference type="InterPro" id="IPR005907">
    <property type="entry name" value="G1P_thy_trans_s"/>
</dbReference>
<evidence type="ECO:0000256" key="6">
    <source>
        <dbReference type="ARBA" id="ARBA00022723"/>
    </source>
</evidence>
<dbReference type="Gene3D" id="3.90.550.10">
    <property type="entry name" value="Spore Coat Polysaccharide Biosynthesis Protein SpsA, Chain A"/>
    <property type="match status" value="1"/>
</dbReference>
<dbReference type="PANTHER" id="PTHR43532:SF1">
    <property type="entry name" value="GLUCOSE-1-PHOSPHATE THYMIDYLYLTRANSFERASE 1"/>
    <property type="match status" value="1"/>
</dbReference>
<sequence>MNNYVRKPLAQNVIGIIPMAGTASRLGKIPCSKEIYPLQPAAGTYDTINPPQVICDYLLGKMSVACISRIYIIIRQGKWDIPACLGDGSRHGLNLAYLMMGLPYGTPYSIDQAYPFLQHANVALGFPDMVFAPGDLFGQLLAKQKTTDADVVLGLFPANRPDKVDMVETDDKGKVKRILVKPARTDLLLTWGVAVWSPAFSHFMHEFLVSHRTAAAESPELFVGDIIQAAIENRMHIHAVQVSRHPYLDIGTSKDDLHRITCPQNSN</sequence>
<evidence type="ECO:0000256" key="8">
    <source>
        <dbReference type="ARBA" id="ARBA00049336"/>
    </source>
</evidence>
<evidence type="ECO:0000256" key="5">
    <source>
        <dbReference type="ARBA" id="ARBA00022695"/>
    </source>
</evidence>
<comment type="catalytic activity">
    <reaction evidence="8">
        <text>dTTP + alpha-D-glucose 1-phosphate + H(+) = dTDP-alpha-D-glucose + diphosphate</text>
        <dbReference type="Rhea" id="RHEA:15225"/>
        <dbReference type="ChEBI" id="CHEBI:15378"/>
        <dbReference type="ChEBI" id="CHEBI:33019"/>
        <dbReference type="ChEBI" id="CHEBI:37568"/>
        <dbReference type="ChEBI" id="CHEBI:57477"/>
        <dbReference type="ChEBI" id="CHEBI:58601"/>
        <dbReference type="EC" id="2.7.7.24"/>
    </reaction>
</comment>
<evidence type="ECO:0000256" key="2">
    <source>
        <dbReference type="ARBA" id="ARBA00010480"/>
    </source>
</evidence>
<evidence type="ECO:0000256" key="3">
    <source>
        <dbReference type="ARBA" id="ARBA00012461"/>
    </source>
</evidence>
<comment type="similarity">
    <text evidence="2">Belongs to the glucose-1-phosphate thymidylyltransferase family.</text>
</comment>
<name>A0A3B0YR00_9ZZZZ</name>
<gene>
    <name evidence="10" type="ORF">MNBD_GAMMA14-6</name>
</gene>
<keyword evidence="5 10" id="KW-0548">Nucleotidyltransferase</keyword>
<dbReference type="AlphaFoldDB" id="A0A3B0YR00"/>
<evidence type="ECO:0000256" key="1">
    <source>
        <dbReference type="ARBA" id="ARBA00001946"/>
    </source>
</evidence>
<organism evidence="10">
    <name type="scientific">hydrothermal vent metagenome</name>
    <dbReference type="NCBI Taxonomy" id="652676"/>
    <lineage>
        <taxon>unclassified sequences</taxon>
        <taxon>metagenomes</taxon>
        <taxon>ecological metagenomes</taxon>
    </lineage>
</organism>
<comment type="cofactor">
    <cofactor evidence="1">
        <name>Mg(2+)</name>
        <dbReference type="ChEBI" id="CHEBI:18420"/>
    </cofactor>
</comment>
<accession>A0A3B0YR00</accession>
<evidence type="ECO:0000256" key="4">
    <source>
        <dbReference type="ARBA" id="ARBA00022679"/>
    </source>
</evidence>
<feature type="domain" description="Nucleotidyl transferase" evidence="9">
    <location>
        <begin position="53"/>
        <end position="255"/>
    </location>
</feature>
<dbReference type="PANTHER" id="PTHR43532">
    <property type="entry name" value="GLUCOSE-1-PHOSPHATE THYMIDYLYLTRANSFERASE"/>
    <property type="match status" value="1"/>
</dbReference>
<protein>
    <recommendedName>
        <fullName evidence="3">glucose-1-phosphate thymidylyltransferase</fullName>
        <ecNumber evidence="3">2.7.7.24</ecNumber>
    </recommendedName>
</protein>
<dbReference type="Pfam" id="PF00483">
    <property type="entry name" value="NTP_transferase"/>
    <property type="match status" value="1"/>
</dbReference>
<dbReference type="EC" id="2.7.7.24" evidence="3"/>
<dbReference type="GO" id="GO:0046872">
    <property type="term" value="F:metal ion binding"/>
    <property type="evidence" value="ECO:0007669"/>
    <property type="project" value="UniProtKB-KW"/>
</dbReference>
<reference evidence="10" key="1">
    <citation type="submission" date="2018-06" db="EMBL/GenBank/DDBJ databases">
        <authorList>
            <person name="Zhirakovskaya E."/>
        </authorList>
    </citation>
    <scope>NUCLEOTIDE SEQUENCE</scope>
</reference>
<dbReference type="InterPro" id="IPR029044">
    <property type="entry name" value="Nucleotide-diphossugar_trans"/>
</dbReference>
<dbReference type="EMBL" id="UOFM01000527">
    <property type="protein sequence ID" value="VAW83335.1"/>
    <property type="molecule type" value="Genomic_DNA"/>
</dbReference>
<evidence type="ECO:0000313" key="10">
    <source>
        <dbReference type="EMBL" id="VAW83335.1"/>
    </source>
</evidence>
<proteinExistence type="inferred from homology"/>